<sequence>MDMPVIESPNIRMPRLGLGTWPMKGAECTAAVESALSLGYRHIDTAEMYGNEEAVGLGLAGAGLPRGEIFLTTKIWNDKPNGAAIRTAFDASLKRLATPYVDLLLIHWPSPELDLPDALAGLAAIRAEGRAKAIGVSNFPPKLLQRAIDQGVGLACLQVECHALLDQSKLLEICRANGMALTAYSPLGKGKAPDEPALQAIAKKHGATAAQVALAWLLAQPGVAMVPKAASPARQAENLAALDLKLDASDLAAIAALPKDRRFVNPGMAPDWVNG</sequence>
<dbReference type="InterPro" id="IPR036812">
    <property type="entry name" value="NAD(P)_OxRdtase_dom_sf"/>
</dbReference>
<feature type="domain" description="NADP-dependent oxidoreductase" evidence="4">
    <location>
        <begin position="15"/>
        <end position="257"/>
    </location>
</feature>
<evidence type="ECO:0000256" key="3">
    <source>
        <dbReference type="ARBA" id="ARBA00023002"/>
    </source>
</evidence>
<dbReference type="InterPro" id="IPR023210">
    <property type="entry name" value="NADP_OxRdtase_dom"/>
</dbReference>
<organism evidence="5 6">
    <name type="scientific">Falsiroseomonas tokyonensis</name>
    <dbReference type="NCBI Taxonomy" id="430521"/>
    <lineage>
        <taxon>Bacteria</taxon>
        <taxon>Pseudomonadati</taxon>
        <taxon>Pseudomonadota</taxon>
        <taxon>Alphaproteobacteria</taxon>
        <taxon>Acetobacterales</taxon>
        <taxon>Roseomonadaceae</taxon>
        <taxon>Falsiroseomonas</taxon>
    </lineage>
</organism>
<dbReference type="SUPFAM" id="SSF51430">
    <property type="entry name" value="NAD(P)-linked oxidoreductase"/>
    <property type="match status" value="1"/>
</dbReference>
<evidence type="ECO:0000256" key="2">
    <source>
        <dbReference type="ARBA" id="ARBA00022857"/>
    </source>
</evidence>
<dbReference type="InterPro" id="IPR020471">
    <property type="entry name" value="AKR"/>
</dbReference>
<dbReference type="Proteomes" id="UP001595420">
    <property type="component" value="Unassembled WGS sequence"/>
</dbReference>
<dbReference type="PANTHER" id="PTHR43827:SF3">
    <property type="entry name" value="NADP-DEPENDENT OXIDOREDUCTASE DOMAIN-CONTAINING PROTEIN"/>
    <property type="match status" value="1"/>
</dbReference>
<dbReference type="Pfam" id="PF00248">
    <property type="entry name" value="Aldo_ket_red"/>
    <property type="match status" value="1"/>
</dbReference>
<gene>
    <name evidence="5" type="ORF">ACFOD3_03540</name>
</gene>
<dbReference type="PRINTS" id="PR00069">
    <property type="entry name" value="ALDKETRDTASE"/>
</dbReference>
<dbReference type="PANTHER" id="PTHR43827">
    <property type="entry name" value="2,5-DIKETO-D-GLUCONIC ACID REDUCTASE"/>
    <property type="match status" value="1"/>
</dbReference>
<keyword evidence="2" id="KW-0521">NADP</keyword>
<dbReference type="PIRSF" id="PIRSF000097">
    <property type="entry name" value="AKR"/>
    <property type="match status" value="1"/>
</dbReference>
<keyword evidence="3" id="KW-0560">Oxidoreductase</keyword>
<dbReference type="EMBL" id="JBHRSB010000001">
    <property type="protein sequence ID" value="MFC2998951.1"/>
    <property type="molecule type" value="Genomic_DNA"/>
</dbReference>
<comment type="similarity">
    <text evidence="1">Belongs to the aldo/keto reductase family.</text>
</comment>
<evidence type="ECO:0000259" key="4">
    <source>
        <dbReference type="Pfam" id="PF00248"/>
    </source>
</evidence>
<evidence type="ECO:0000313" key="6">
    <source>
        <dbReference type="Proteomes" id="UP001595420"/>
    </source>
</evidence>
<dbReference type="RefSeq" id="WP_343215142.1">
    <property type="nucleotide sequence ID" value="NZ_JAFNJS010000001.1"/>
</dbReference>
<accession>A0ABV7BQF5</accession>
<evidence type="ECO:0000256" key="1">
    <source>
        <dbReference type="ARBA" id="ARBA00007905"/>
    </source>
</evidence>
<dbReference type="Gene3D" id="3.20.20.100">
    <property type="entry name" value="NADP-dependent oxidoreductase domain"/>
    <property type="match status" value="1"/>
</dbReference>
<reference evidence="6" key="1">
    <citation type="journal article" date="2019" name="Int. J. Syst. Evol. Microbiol.">
        <title>The Global Catalogue of Microorganisms (GCM) 10K type strain sequencing project: providing services to taxonomists for standard genome sequencing and annotation.</title>
        <authorList>
            <consortium name="The Broad Institute Genomics Platform"/>
            <consortium name="The Broad Institute Genome Sequencing Center for Infectious Disease"/>
            <person name="Wu L."/>
            <person name="Ma J."/>
        </authorList>
    </citation>
    <scope>NUCLEOTIDE SEQUENCE [LARGE SCALE GENOMIC DNA]</scope>
    <source>
        <strain evidence="6">CGMCC 1.16855</strain>
    </source>
</reference>
<evidence type="ECO:0000313" key="5">
    <source>
        <dbReference type="EMBL" id="MFC2998951.1"/>
    </source>
</evidence>
<dbReference type="InterPro" id="IPR018170">
    <property type="entry name" value="Aldo/ket_reductase_CS"/>
</dbReference>
<dbReference type="PROSITE" id="PS00798">
    <property type="entry name" value="ALDOKETO_REDUCTASE_1"/>
    <property type="match status" value="1"/>
</dbReference>
<dbReference type="PROSITE" id="PS00062">
    <property type="entry name" value="ALDOKETO_REDUCTASE_2"/>
    <property type="match status" value="1"/>
</dbReference>
<protein>
    <submittedName>
        <fullName evidence="5">Aldo/keto reductase</fullName>
    </submittedName>
</protein>
<comment type="caution">
    <text evidence="5">The sequence shown here is derived from an EMBL/GenBank/DDBJ whole genome shotgun (WGS) entry which is preliminary data.</text>
</comment>
<keyword evidence="6" id="KW-1185">Reference proteome</keyword>
<proteinExistence type="inferred from homology"/>
<name>A0ABV7BQF5_9PROT</name>